<keyword evidence="4" id="KW-0067">ATP-binding</keyword>
<dbReference type="SUPFAM" id="SSF63862">
    <property type="entry name" value="Thiamin pyrophosphokinase, substrate-binding domain"/>
    <property type="match status" value="1"/>
</dbReference>
<dbReference type="InterPro" id="IPR036371">
    <property type="entry name" value="TPK_B1-bd_sf"/>
</dbReference>
<evidence type="ECO:0000313" key="7">
    <source>
        <dbReference type="EMBL" id="MCU6760771.1"/>
    </source>
</evidence>
<dbReference type="Gene3D" id="3.40.50.10240">
    <property type="entry name" value="Thiamin pyrophosphokinase, catalytic domain"/>
    <property type="match status" value="1"/>
</dbReference>
<evidence type="ECO:0000313" key="8">
    <source>
        <dbReference type="Proteomes" id="UP001652442"/>
    </source>
</evidence>
<dbReference type="SMART" id="SM00983">
    <property type="entry name" value="TPK_B1_binding"/>
    <property type="match status" value="1"/>
</dbReference>
<evidence type="ECO:0000256" key="3">
    <source>
        <dbReference type="ARBA" id="ARBA00022777"/>
    </source>
</evidence>
<evidence type="ECO:0000259" key="6">
    <source>
        <dbReference type="SMART" id="SM00983"/>
    </source>
</evidence>
<dbReference type="SUPFAM" id="SSF63999">
    <property type="entry name" value="Thiamin pyrophosphokinase, catalytic domain"/>
    <property type="match status" value="1"/>
</dbReference>
<dbReference type="GO" id="GO:0016779">
    <property type="term" value="F:nucleotidyltransferase activity"/>
    <property type="evidence" value="ECO:0007669"/>
    <property type="project" value="UniProtKB-KW"/>
</dbReference>
<dbReference type="Pfam" id="PF04263">
    <property type="entry name" value="TPK_catalytic"/>
    <property type="match status" value="1"/>
</dbReference>
<keyword evidence="8" id="KW-1185">Reference proteome</keyword>
<dbReference type="InterPro" id="IPR007373">
    <property type="entry name" value="Thiamin_PyroPKinase_B1-bd"/>
</dbReference>
<dbReference type="InterPro" id="IPR036759">
    <property type="entry name" value="TPK_catalytic_sf"/>
</dbReference>
<evidence type="ECO:0000256" key="5">
    <source>
        <dbReference type="NCBIfam" id="TIGR01378"/>
    </source>
</evidence>
<dbReference type="RefSeq" id="WP_158423658.1">
    <property type="nucleotide sequence ID" value="NZ_JAOQJQ010000001.1"/>
</dbReference>
<dbReference type="EC" id="2.7.6.2" evidence="5"/>
<dbReference type="CDD" id="cd07995">
    <property type="entry name" value="TPK"/>
    <property type="match status" value="1"/>
</dbReference>
<dbReference type="PANTHER" id="PTHR41299">
    <property type="entry name" value="THIAMINE PYROPHOSPHOKINASE"/>
    <property type="match status" value="1"/>
</dbReference>
<keyword evidence="3" id="KW-0418">Kinase</keyword>
<evidence type="ECO:0000256" key="1">
    <source>
        <dbReference type="ARBA" id="ARBA00022679"/>
    </source>
</evidence>
<dbReference type="NCBIfam" id="TIGR01378">
    <property type="entry name" value="thi_PPkinase"/>
    <property type="match status" value="1"/>
</dbReference>
<dbReference type="Proteomes" id="UP001652442">
    <property type="component" value="Unassembled WGS sequence"/>
</dbReference>
<dbReference type="InterPro" id="IPR053149">
    <property type="entry name" value="TPK"/>
</dbReference>
<sequence length="218" mass="23869">MKSIKTLIITGGAIDEAFAGDYLQKQKFNFIIAADAGLIFCQKAGVEPDLIVGDFDSVSCEVLSEYERTCPHKIVRYPSQKDETDTELALHEALKRDSKEITVLGATGTRLDHVLGNIQLLKAALDAGAVCYFVDANNRIRMIDSPLVLKKDEQFGTYVSLIPFTPLVEGLTLTGFAYGLEHFCLASGNGRCVSNEITEKQAEITFTSGLLIVIESRD</sequence>
<comment type="caution">
    <text evidence="7">The sequence shown here is derived from an EMBL/GenBank/DDBJ whole genome shotgun (WGS) entry which is preliminary data.</text>
</comment>
<dbReference type="GO" id="GO:0004788">
    <property type="term" value="F:thiamine diphosphokinase activity"/>
    <property type="evidence" value="ECO:0007669"/>
    <property type="project" value="UniProtKB-EC"/>
</dbReference>
<evidence type="ECO:0000256" key="4">
    <source>
        <dbReference type="ARBA" id="ARBA00022840"/>
    </source>
</evidence>
<gene>
    <name evidence="7" type="ORF">OCV88_00290</name>
</gene>
<organism evidence="7 8">
    <name type="scientific">Brotonthovivens ammoniilytica</name>
    <dbReference type="NCBI Taxonomy" id="2981725"/>
    <lineage>
        <taxon>Bacteria</taxon>
        <taxon>Bacillati</taxon>
        <taxon>Bacillota</taxon>
        <taxon>Clostridia</taxon>
        <taxon>Lachnospirales</taxon>
        <taxon>Lachnospiraceae</taxon>
        <taxon>Brotonthovivens</taxon>
    </lineage>
</organism>
<keyword evidence="2" id="KW-0547">Nucleotide-binding</keyword>
<feature type="domain" description="Thiamin pyrophosphokinase thiamin-binding" evidence="6">
    <location>
        <begin position="144"/>
        <end position="212"/>
    </location>
</feature>
<dbReference type="EMBL" id="JAOQJQ010000001">
    <property type="protein sequence ID" value="MCU6760771.1"/>
    <property type="molecule type" value="Genomic_DNA"/>
</dbReference>
<accession>A0ABT2TGD3</accession>
<dbReference type="Pfam" id="PF04265">
    <property type="entry name" value="TPK_B1_binding"/>
    <property type="match status" value="1"/>
</dbReference>
<keyword evidence="7" id="KW-0548">Nucleotidyltransferase</keyword>
<name>A0ABT2TGD3_9FIRM</name>
<dbReference type="InterPro" id="IPR006282">
    <property type="entry name" value="Thi_PPkinase"/>
</dbReference>
<dbReference type="PANTHER" id="PTHR41299:SF1">
    <property type="entry name" value="THIAMINE PYROPHOSPHOKINASE"/>
    <property type="match status" value="1"/>
</dbReference>
<keyword evidence="1 7" id="KW-0808">Transferase</keyword>
<reference evidence="7 8" key="1">
    <citation type="journal article" date="2021" name="ISME Commun">
        <title>Automated analysis of genomic sequences facilitates high-throughput and comprehensive description of bacteria.</title>
        <authorList>
            <person name="Hitch T.C.A."/>
        </authorList>
    </citation>
    <scope>NUCLEOTIDE SEQUENCE [LARGE SCALE GENOMIC DNA]</scope>
    <source>
        <strain evidence="7 8">Sanger_109</strain>
    </source>
</reference>
<dbReference type="InterPro" id="IPR007371">
    <property type="entry name" value="TPK_catalytic"/>
</dbReference>
<protein>
    <recommendedName>
        <fullName evidence="5">Thiamine diphosphokinase</fullName>
        <ecNumber evidence="5">2.7.6.2</ecNumber>
    </recommendedName>
</protein>
<evidence type="ECO:0000256" key="2">
    <source>
        <dbReference type="ARBA" id="ARBA00022741"/>
    </source>
</evidence>
<proteinExistence type="predicted"/>